<proteinExistence type="predicted"/>
<dbReference type="AlphaFoldDB" id="A0A423NCW3"/>
<sequence>MANLIENGDFANQGDHWTATTPKNVSYVNGHCIIAPPDSISQDVLLGSEGGGKFMISARMKTLPGYAGRVTVQPHPTGNPVELDVGGNQGWTIKFQEFDAPLATLKFTVKVESNDGTFDELGSYFSDVTLSKLL</sequence>
<evidence type="ECO:0000313" key="2">
    <source>
        <dbReference type="Proteomes" id="UP000283650"/>
    </source>
</evidence>
<dbReference type="Proteomes" id="UP000283650">
    <property type="component" value="Unassembled WGS sequence"/>
</dbReference>
<evidence type="ECO:0008006" key="3">
    <source>
        <dbReference type="Google" id="ProtNLM"/>
    </source>
</evidence>
<reference evidence="1 2" key="1">
    <citation type="submission" date="2016-10" db="EMBL/GenBank/DDBJ databases">
        <title>Comparative genome analysis of multiple Pseudomonas spp. focuses on biocontrol and plant growth promoting traits.</title>
        <authorList>
            <person name="Tao X.-Y."/>
            <person name="Taylor C.G."/>
        </authorList>
    </citation>
    <scope>NUCLEOTIDE SEQUENCE [LARGE SCALE GENOMIC DNA]</scope>
    <source>
        <strain evidence="1 2">2F9</strain>
    </source>
</reference>
<dbReference type="RefSeq" id="WP_123375087.1">
    <property type="nucleotide sequence ID" value="NZ_MOBY01000003.1"/>
</dbReference>
<evidence type="ECO:0000313" key="1">
    <source>
        <dbReference type="EMBL" id="RON96083.1"/>
    </source>
</evidence>
<accession>A0A423NCW3</accession>
<organism evidence="1 2">
    <name type="scientific">Pseudomonas fluorescens</name>
    <dbReference type="NCBI Taxonomy" id="294"/>
    <lineage>
        <taxon>Bacteria</taxon>
        <taxon>Pseudomonadati</taxon>
        <taxon>Pseudomonadota</taxon>
        <taxon>Gammaproteobacteria</taxon>
        <taxon>Pseudomonadales</taxon>
        <taxon>Pseudomonadaceae</taxon>
        <taxon>Pseudomonas</taxon>
    </lineage>
</organism>
<dbReference type="EMBL" id="MOBY01000003">
    <property type="protein sequence ID" value="RON96083.1"/>
    <property type="molecule type" value="Genomic_DNA"/>
</dbReference>
<protein>
    <recommendedName>
        <fullName evidence="3">Lectin</fullName>
    </recommendedName>
</protein>
<name>A0A423NCW3_PSEFL</name>
<gene>
    <name evidence="1" type="ORF">BK672_05770</name>
</gene>
<comment type="caution">
    <text evidence="1">The sequence shown here is derived from an EMBL/GenBank/DDBJ whole genome shotgun (WGS) entry which is preliminary data.</text>
</comment>